<evidence type="ECO:0000313" key="2">
    <source>
        <dbReference type="Proteomes" id="UP000886653"/>
    </source>
</evidence>
<dbReference type="AlphaFoldDB" id="A0A9P6NZ48"/>
<dbReference type="EMBL" id="MU167209">
    <property type="protein sequence ID" value="KAG0152060.1"/>
    <property type="molecule type" value="Genomic_DNA"/>
</dbReference>
<evidence type="ECO:0000313" key="1">
    <source>
        <dbReference type="EMBL" id="KAG0152060.1"/>
    </source>
</evidence>
<dbReference type="Proteomes" id="UP000886653">
    <property type="component" value="Unassembled WGS sequence"/>
</dbReference>
<comment type="caution">
    <text evidence="1">The sequence shown here is derived from an EMBL/GenBank/DDBJ whole genome shotgun (WGS) entry which is preliminary data.</text>
</comment>
<organism evidence="1 2">
    <name type="scientific">Cronartium quercuum f. sp. fusiforme G11</name>
    <dbReference type="NCBI Taxonomy" id="708437"/>
    <lineage>
        <taxon>Eukaryota</taxon>
        <taxon>Fungi</taxon>
        <taxon>Dikarya</taxon>
        <taxon>Basidiomycota</taxon>
        <taxon>Pucciniomycotina</taxon>
        <taxon>Pucciniomycetes</taxon>
        <taxon>Pucciniales</taxon>
        <taxon>Coleosporiaceae</taxon>
        <taxon>Cronartium</taxon>
    </lineage>
</organism>
<dbReference type="OrthoDB" id="1424108at2759"/>
<protein>
    <submittedName>
        <fullName evidence="1">Uncharacterized protein</fullName>
    </submittedName>
</protein>
<gene>
    <name evidence="1" type="ORF">CROQUDRAFT_667424</name>
</gene>
<keyword evidence="2" id="KW-1185">Reference proteome</keyword>
<reference evidence="1" key="1">
    <citation type="submission" date="2013-11" db="EMBL/GenBank/DDBJ databases">
        <title>Genome sequence of the fusiform rust pathogen reveals effectors for host alternation and coevolution with pine.</title>
        <authorList>
            <consortium name="DOE Joint Genome Institute"/>
            <person name="Smith K."/>
            <person name="Pendleton A."/>
            <person name="Kubisiak T."/>
            <person name="Anderson C."/>
            <person name="Salamov A."/>
            <person name="Aerts A."/>
            <person name="Riley R."/>
            <person name="Clum A."/>
            <person name="Lindquist E."/>
            <person name="Ence D."/>
            <person name="Campbell M."/>
            <person name="Kronenberg Z."/>
            <person name="Feau N."/>
            <person name="Dhillon B."/>
            <person name="Hamelin R."/>
            <person name="Burleigh J."/>
            <person name="Smith J."/>
            <person name="Yandell M."/>
            <person name="Nelson C."/>
            <person name="Grigoriev I."/>
            <person name="Davis J."/>
        </authorList>
    </citation>
    <scope>NUCLEOTIDE SEQUENCE</scope>
    <source>
        <strain evidence="1">G11</strain>
    </source>
</reference>
<name>A0A9P6NZ48_9BASI</name>
<accession>A0A9P6NZ48</accession>
<proteinExistence type="predicted"/>
<sequence>MVNDIGIYDAIIGMPWLEANNAKIDCSRKGRRSEIGAISVVSDGDFLARRRKLMELLSLLKFFQYPLTLHFMQLLAVPHAASCHSHPQSYLCCISFSK</sequence>